<proteinExistence type="predicted"/>
<reference evidence="1" key="1">
    <citation type="submission" date="2021-11" db="EMBL/GenBank/DDBJ databases">
        <title>Genome sequence.</title>
        <authorList>
            <person name="Sun Q."/>
        </authorList>
    </citation>
    <scope>NUCLEOTIDE SEQUENCE</scope>
    <source>
        <strain evidence="1">JC732</strain>
    </source>
</reference>
<evidence type="ECO:0000313" key="1">
    <source>
        <dbReference type="EMBL" id="MCC9628485.1"/>
    </source>
</evidence>
<dbReference type="Proteomes" id="UP001139103">
    <property type="component" value="Unassembled WGS sequence"/>
</dbReference>
<dbReference type="RefSeq" id="WP_230217794.1">
    <property type="nucleotide sequence ID" value="NZ_JAJKFT010000004.1"/>
</dbReference>
<dbReference type="EMBL" id="JAJKFT010000004">
    <property type="protein sequence ID" value="MCC9628485.1"/>
    <property type="molecule type" value="Genomic_DNA"/>
</dbReference>
<keyword evidence="2" id="KW-1185">Reference proteome</keyword>
<gene>
    <name evidence="1" type="ORF">LOC68_08765</name>
</gene>
<organism evidence="1 2">
    <name type="scientific">Blastopirellula sediminis</name>
    <dbReference type="NCBI Taxonomy" id="2894196"/>
    <lineage>
        <taxon>Bacteria</taxon>
        <taxon>Pseudomonadati</taxon>
        <taxon>Planctomycetota</taxon>
        <taxon>Planctomycetia</taxon>
        <taxon>Pirellulales</taxon>
        <taxon>Pirellulaceae</taxon>
        <taxon>Blastopirellula</taxon>
    </lineage>
</organism>
<protein>
    <submittedName>
        <fullName evidence="1">Uncharacterized protein</fullName>
    </submittedName>
</protein>
<accession>A0A9X1MLL7</accession>
<evidence type="ECO:0000313" key="2">
    <source>
        <dbReference type="Proteomes" id="UP001139103"/>
    </source>
</evidence>
<comment type="caution">
    <text evidence="1">The sequence shown here is derived from an EMBL/GenBank/DDBJ whole genome shotgun (WGS) entry which is preliminary data.</text>
</comment>
<name>A0A9X1MLL7_9BACT</name>
<dbReference type="AlphaFoldDB" id="A0A9X1MLL7"/>
<sequence length="82" mass="8914">MNYSAPNTYGGFRYYQPGGGMTYSSTSGYSGPDYYNFYLYNGPRNYMTNSTFYRGPNPAYGYQPGAFSPPSAFGGGGTAFGH</sequence>